<evidence type="ECO:0000256" key="1">
    <source>
        <dbReference type="SAM" id="MobiDB-lite"/>
    </source>
</evidence>
<feature type="compositionally biased region" description="Polar residues" evidence="1">
    <location>
        <begin position="429"/>
        <end position="442"/>
    </location>
</feature>
<dbReference type="EMBL" id="BLJY01000005">
    <property type="protein sequence ID" value="GFF16644.1"/>
    <property type="molecule type" value="Genomic_DNA"/>
</dbReference>
<feature type="compositionally biased region" description="Polar residues" evidence="1">
    <location>
        <begin position="594"/>
        <end position="603"/>
    </location>
</feature>
<sequence>MAPLSEDPNAPVSLAENPVEGDSSPSATEKAKRVPVHPIPQLQGPFEESIIEALEDAKEEWEVDLDAQSRRRDLLENPEYMSFGINLLVKELAKSNAEVLKILQCHVDEVDGFLGRTTEDFLIIQIDVRTRIQYLSLPLENLEVFDEMLEDRSFRMSMIDYNDKIEHAISRFTISVQDTLKDLQKGREAIGALWQHLKQSSVDNAPLSTHLIAIYNAMLANTEGWNIAFSKLQRKGIALQAALSQLGLAITEMQRRVGIASRKEVVSSVQTPSTTQQGFSFRQRLFDKRRSVGSSTCPALEKPLPIDPNPLGLAQTPPPTRVRDSRRLTQKSVPNLRAARALASRGENAAPDPVKSAAGPEDSSNPIPLVPKFHRSLTKRLSKAKLTTKKSFSDLRPATAPGRTAKSQSMSMEQATFVKDRKEPMVSSAAFTQRDQPRTSQPPRKPETMKSQLLHHIKSDRVIDAWESTTQKEKIGRRLSQKKKDAPWSKFRAKTATIPRSAGDLQTKLFEEDLEKQMAWLQEESEALNTYSLKPRRDVAPRIHVLSVHMTLSQEREPEEIGGMGSISEQQTDEDAQSIITALPSVPPSIADSAPQTPRTYRR</sequence>
<dbReference type="AlphaFoldDB" id="A0A5M3Z3K9"/>
<comment type="caution">
    <text evidence="2">The sequence shown here is derived from an EMBL/GenBank/DDBJ whole genome shotgun (WGS) entry which is preliminary data.</text>
</comment>
<reference evidence="2 3" key="1">
    <citation type="submission" date="2020-01" db="EMBL/GenBank/DDBJ databases">
        <title>Aspergillus terreus IFO 6365 whole genome shotgun sequence.</title>
        <authorList>
            <person name="Kanamasa S."/>
            <person name="Takahashi H."/>
        </authorList>
    </citation>
    <scope>NUCLEOTIDE SEQUENCE [LARGE SCALE GENOMIC DNA]</scope>
    <source>
        <strain evidence="2 3">IFO 6365</strain>
    </source>
</reference>
<organism evidence="2 3">
    <name type="scientific">Aspergillus terreus</name>
    <dbReference type="NCBI Taxonomy" id="33178"/>
    <lineage>
        <taxon>Eukaryota</taxon>
        <taxon>Fungi</taxon>
        <taxon>Dikarya</taxon>
        <taxon>Ascomycota</taxon>
        <taxon>Pezizomycotina</taxon>
        <taxon>Eurotiomycetes</taxon>
        <taxon>Eurotiomycetidae</taxon>
        <taxon>Eurotiales</taxon>
        <taxon>Aspergillaceae</taxon>
        <taxon>Aspergillus</taxon>
        <taxon>Aspergillus subgen. Circumdati</taxon>
    </lineage>
</organism>
<feature type="region of interest" description="Disordered" evidence="1">
    <location>
        <begin position="292"/>
        <end position="369"/>
    </location>
</feature>
<dbReference type="OrthoDB" id="5389734at2759"/>
<feature type="region of interest" description="Disordered" evidence="1">
    <location>
        <begin position="387"/>
        <end position="450"/>
    </location>
</feature>
<evidence type="ECO:0000313" key="2">
    <source>
        <dbReference type="EMBL" id="GFF16644.1"/>
    </source>
</evidence>
<protein>
    <submittedName>
        <fullName evidence="2">Uncharacterized protein</fullName>
    </submittedName>
</protein>
<evidence type="ECO:0000313" key="3">
    <source>
        <dbReference type="Proteomes" id="UP000452235"/>
    </source>
</evidence>
<feature type="region of interest" description="Disordered" evidence="1">
    <location>
        <begin position="1"/>
        <end position="41"/>
    </location>
</feature>
<name>A0A5M3Z3K9_ASPTE</name>
<dbReference type="VEuPathDB" id="FungiDB:ATEG_05606"/>
<feature type="region of interest" description="Disordered" evidence="1">
    <location>
        <begin position="554"/>
        <end position="603"/>
    </location>
</feature>
<accession>A0A5M3Z3K9</accession>
<feature type="compositionally biased region" description="Polar residues" evidence="1">
    <location>
        <begin position="405"/>
        <end position="414"/>
    </location>
</feature>
<proteinExistence type="predicted"/>
<dbReference type="Proteomes" id="UP000452235">
    <property type="component" value="Unassembled WGS sequence"/>
</dbReference>
<keyword evidence="3" id="KW-1185">Reference proteome</keyword>
<gene>
    <name evidence="2" type="ORF">ATEIFO6365_0005083600</name>
</gene>